<dbReference type="GO" id="GO:0005886">
    <property type="term" value="C:plasma membrane"/>
    <property type="evidence" value="ECO:0007669"/>
    <property type="project" value="TreeGrafter"/>
</dbReference>
<dbReference type="AlphaFoldDB" id="A0A4Z2CCR1"/>
<name>A0A4Z2CCR1_9TELE</name>
<evidence type="ECO:0000313" key="8">
    <source>
        <dbReference type="Proteomes" id="UP000516260"/>
    </source>
</evidence>
<feature type="transmembrane region" description="Helical" evidence="6">
    <location>
        <begin position="225"/>
        <end position="250"/>
    </location>
</feature>
<keyword evidence="4 6" id="KW-1133">Transmembrane helix</keyword>
<dbReference type="InterPro" id="IPR000301">
    <property type="entry name" value="Tetraspanin_animals"/>
</dbReference>
<evidence type="ECO:0000256" key="2">
    <source>
        <dbReference type="ARBA" id="ARBA00006840"/>
    </source>
</evidence>
<gene>
    <name evidence="7" type="ORF">fugu_009504</name>
</gene>
<dbReference type="PANTHER" id="PTHR19282">
    <property type="entry name" value="TETRASPANIN"/>
    <property type="match status" value="1"/>
</dbReference>
<dbReference type="PRINTS" id="PR00259">
    <property type="entry name" value="TMFOUR"/>
</dbReference>
<sequence length="301" mass="33323">MKAELAIQLLKFCFQIFNFIFLVLGVSVLSCSLWILFSSGHLLNALPSDEVRIVGTGLLLIGGLVVLVSVLGSIGANREKVLLLMMYLGLLIVLVLGQLFITLLLLINRDKIERRVDDTVDQLISQYDPDGTSQNHLLDSVQKQGRCCGRTGPSDWLTNSFIQNLTFPDILPDILPCSCFNGSHPNATLCCSDCEPTTDPLIGQGDSLYEQGCKSRVSEWLQQNVLTIAGMGFALIFIQVVQSLVAVYLWRVIGRRVGSTGSRVLKDPDRAHLDPIPQEHMDEYVDDTLKNDGFIELQKNT</sequence>
<comment type="caution">
    <text evidence="7">The sequence shown here is derived from an EMBL/GenBank/DDBJ whole genome shotgun (WGS) entry which is preliminary data.</text>
</comment>
<evidence type="ECO:0000256" key="3">
    <source>
        <dbReference type="ARBA" id="ARBA00022692"/>
    </source>
</evidence>
<feature type="transmembrane region" description="Helical" evidence="6">
    <location>
        <begin position="57"/>
        <end position="74"/>
    </location>
</feature>
<keyword evidence="8" id="KW-1185">Reference proteome</keyword>
<dbReference type="SUPFAM" id="SSF48652">
    <property type="entry name" value="Tetraspanin"/>
    <property type="match status" value="1"/>
</dbReference>
<dbReference type="PIRSF" id="PIRSF002419">
    <property type="entry name" value="Tetraspanin"/>
    <property type="match status" value="1"/>
</dbReference>
<evidence type="ECO:0000256" key="1">
    <source>
        <dbReference type="ARBA" id="ARBA00004141"/>
    </source>
</evidence>
<dbReference type="Gene3D" id="1.10.1450.10">
    <property type="entry name" value="Tetraspanin"/>
    <property type="match status" value="1"/>
</dbReference>
<evidence type="ECO:0000256" key="5">
    <source>
        <dbReference type="ARBA" id="ARBA00023136"/>
    </source>
</evidence>
<comment type="similarity">
    <text evidence="2 6">Belongs to the tetraspanin (TM4SF) family.</text>
</comment>
<dbReference type="PROSITE" id="PS51257">
    <property type="entry name" value="PROKAR_LIPOPROTEIN"/>
    <property type="match status" value="1"/>
</dbReference>
<dbReference type="InterPro" id="IPR008952">
    <property type="entry name" value="Tetraspanin_EC2_sf"/>
</dbReference>
<comment type="subcellular location">
    <subcellularLocation>
        <location evidence="1 6">Membrane</location>
        <topology evidence="1 6">Multi-pass membrane protein</topology>
    </subcellularLocation>
</comment>
<keyword evidence="3 6" id="KW-0812">Transmembrane</keyword>
<dbReference type="Pfam" id="PF00335">
    <property type="entry name" value="Tetraspanin"/>
    <property type="match status" value="1"/>
</dbReference>
<feature type="transmembrane region" description="Helical" evidence="6">
    <location>
        <begin position="81"/>
        <end position="107"/>
    </location>
</feature>
<keyword evidence="5 6" id="KW-0472">Membrane</keyword>
<dbReference type="PANTHER" id="PTHR19282:SF527">
    <property type="entry name" value="TETRASPANIN"/>
    <property type="match status" value="1"/>
</dbReference>
<reference evidence="7 8" key="1">
    <citation type="submission" date="2019-04" db="EMBL/GenBank/DDBJ databases">
        <title>The sequence and de novo assembly of Takifugu bimaculatus genome using PacBio and Hi-C technologies.</title>
        <authorList>
            <person name="Xu P."/>
            <person name="Liu B."/>
            <person name="Zhou Z."/>
        </authorList>
    </citation>
    <scope>NUCLEOTIDE SEQUENCE [LARGE SCALE GENOMIC DNA]</scope>
    <source>
        <strain evidence="7">TB-2018</strain>
        <tissue evidence="7">Muscle</tissue>
    </source>
</reference>
<protein>
    <recommendedName>
        <fullName evidence="6">Tetraspanin</fullName>
    </recommendedName>
</protein>
<accession>A0A4Z2CCR1</accession>
<organism evidence="7 8">
    <name type="scientific">Takifugu bimaculatus</name>
    <dbReference type="NCBI Taxonomy" id="433685"/>
    <lineage>
        <taxon>Eukaryota</taxon>
        <taxon>Metazoa</taxon>
        <taxon>Chordata</taxon>
        <taxon>Craniata</taxon>
        <taxon>Vertebrata</taxon>
        <taxon>Euteleostomi</taxon>
        <taxon>Actinopterygii</taxon>
        <taxon>Neopterygii</taxon>
        <taxon>Teleostei</taxon>
        <taxon>Neoteleostei</taxon>
        <taxon>Acanthomorphata</taxon>
        <taxon>Eupercaria</taxon>
        <taxon>Tetraodontiformes</taxon>
        <taxon>Tetradontoidea</taxon>
        <taxon>Tetraodontidae</taxon>
        <taxon>Takifugu</taxon>
    </lineage>
</organism>
<evidence type="ECO:0000256" key="4">
    <source>
        <dbReference type="ARBA" id="ARBA00022989"/>
    </source>
</evidence>
<dbReference type="InterPro" id="IPR018499">
    <property type="entry name" value="Tetraspanin/Peripherin"/>
</dbReference>
<dbReference type="EMBL" id="SWLE01000002">
    <property type="protein sequence ID" value="TNN02017.1"/>
    <property type="molecule type" value="Genomic_DNA"/>
</dbReference>
<feature type="transmembrane region" description="Helical" evidence="6">
    <location>
        <begin position="12"/>
        <end position="37"/>
    </location>
</feature>
<dbReference type="Proteomes" id="UP000516260">
    <property type="component" value="Chromosome 10"/>
</dbReference>
<proteinExistence type="inferred from homology"/>
<evidence type="ECO:0000256" key="6">
    <source>
        <dbReference type="RuleBase" id="RU361218"/>
    </source>
</evidence>
<evidence type="ECO:0000313" key="7">
    <source>
        <dbReference type="EMBL" id="TNN02017.1"/>
    </source>
</evidence>